<protein>
    <submittedName>
        <fullName evidence="2">Uncharacterized protein</fullName>
    </submittedName>
</protein>
<reference evidence="2" key="1">
    <citation type="submission" date="2022-10" db="EMBL/GenBank/DDBJ databases">
        <title>The WGS of Solirubrobacter ginsenosidimutans DSM 21036.</title>
        <authorList>
            <person name="Jiang Z."/>
        </authorList>
    </citation>
    <scope>NUCLEOTIDE SEQUENCE</scope>
    <source>
        <strain evidence="2">DSM 21036</strain>
    </source>
</reference>
<comment type="caution">
    <text evidence="2">The sequence shown here is derived from an EMBL/GenBank/DDBJ whole genome shotgun (WGS) entry which is preliminary data.</text>
</comment>
<dbReference type="Proteomes" id="UP001149140">
    <property type="component" value="Unassembled WGS sequence"/>
</dbReference>
<dbReference type="RefSeq" id="WP_270040469.1">
    <property type="nucleotide sequence ID" value="NZ_JAPDOD010000010.1"/>
</dbReference>
<dbReference type="AlphaFoldDB" id="A0A9X3MQU8"/>
<evidence type="ECO:0000256" key="1">
    <source>
        <dbReference type="SAM" id="MobiDB-lite"/>
    </source>
</evidence>
<organism evidence="2 3">
    <name type="scientific">Solirubrobacter ginsenosidimutans</name>
    <dbReference type="NCBI Taxonomy" id="490573"/>
    <lineage>
        <taxon>Bacteria</taxon>
        <taxon>Bacillati</taxon>
        <taxon>Actinomycetota</taxon>
        <taxon>Thermoleophilia</taxon>
        <taxon>Solirubrobacterales</taxon>
        <taxon>Solirubrobacteraceae</taxon>
        <taxon>Solirubrobacter</taxon>
    </lineage>
</organism>
<dbReference type="Gene3D" id="1.20.120.20">
    <property type="entry name" value="Apolipoprotein"/>
    <property type="match status" value="1"/>
</dbReference>
<feature type="region of interest" description="Disordered" evidence="1">
    <location>
        <begin position="1"/>
        <end position="28"/>
    </location>
</feature>
<evidence type="ECO:0000313" key="3">
    <source>
        <dbReference type="Proteomes" id="UP001149140"/>
    </source>
</evidence>
<sequence>MPDFGSQVDGAQRTEMPALSPPGTTGTGLESLARIGNQSLAQAISRRPQRGRGGAAAGGRCACGGTILPGGECSKCLSRRMKAKGSSDGEVHRAIVTRMALADGAPGASIARSAEAQGDHELSLGMAEAARRRDTPCAGGGCVRAVGVRVSAAPSRTAARGPLDWLEQRAEDVGEAVGGAAEWVGDRAQDVGEAVGDAAEWVGDRAEDVGEAVGDAAEWVGDRAEDVGEAVGDAAEWVGDRAEDVGEAVEDAAGDAAEWVEDRAAGAREWVRERAEELNPFGGGGPRTARKIRAQAICKCVGDDKCGGGKIHKKYFHVEDCRDAKLEAEKICNNDPEMKEKCIRPQCYYRHGDYKCPA</sequence>
<accession>A0A9X3MQU8</accession>
<dbReference type="EMBL" id="JAPDOD010000010">
    <property type="protein sequence ID" value="MDA0161271.1"/>
    <property type="molecule type" value="Genomic_DNA"/>
</dbReference>
<name>A0A9X3MQU8_9ACTN</name>
<evidence type="ECO:0000313" key="2">
    <source>
        <dbReference type="EMBL" id="MDA0161271.1"/>
    </source>
</evidence>
<gene>
    <name evidence="2" type="ORF">OM076_13420</name>
</gene>
<keyword evidence="3" id="KW-1185">Reference proteome</keyword>
<proteinExistence type="predicted"/>